<dbReference type="PRINTS" id="PR00081">
    <property type="entry name" value="GDHRDH"/>
</dbReference>
<reference evidence="5 6" key="2">
    <citation type="submission" date="2020-06" db="EMBL/GenBank/DDBJ databases">
        <title>Antribacter stalactiti gen. nov., sp. nov., a new member of the family Nacardiaceae isolated from a cave.</title>
        <authorList>
            <person name="Kim I.S."/>
        </authorList>
    </citation>
    <scope>NUCLEOTIDE SEQUENCE [LARGE SCALE GENOMIC DNA]</scope>
    <source>
        <strain evidence="5 6">YC2-7</strain>
    </source>
</reference>
<keyword evidence="6" id="KW-1185">Reference proteome</keyword>
<dbReference type="InterPro" id="IPR036291">
    <property type="entry name" value="NAD(P)-bd_dom_sf"/>
</dbReference>
<evidence type="ECO:0000256" key="1">
    <source>
        <dbReference type="ARBA" id="ARBA00006484"/>
    </source>
</evidence>
<reference evidence="5 6" key="1">
    <citation type="submission" date="2019-05" db="EMBL/GenBank/DDBJ databases">
        <authorList>
            <person name="Lee S.D."/>
        </authorList>
    </citation>
    <scope>NUCLEOTIDE SEQUENCE [LARGE SCALE GENOMIC DNA]</scope>
    <source>
        <strain evidence="5 6">YC2-7</strain>
    </source>
</reference>
<feature type="compositionally biased region" description="Basic and acidic residues" evidence="3">
    <location>
        <begin position="1"/>
        <end position="11"/>
    </location>
</feature>
<feature type="region of interest" description="Disordered" evidence="3">
    <location>
        <begin position="1"/>
        <end position="21"/>
    </location>
</feature>
<dbReference type="AlphaFoldDB" id="A0A848KLK9"/>
<evidence type="ECO:0000259" key="4">
    <source>
        <dbReference type="SMART" id="SM00822"/>
    </source>
</evidence>
<dbReference type="PROSITE" id="PS00061">
    <property type="entry name" value="ADH_SHORT"/>
    <property type="match status" value="1"/>
</dbReference>
<dbReference type="EMBL" id="VCQU01000012">
    <property type="protein sequence ID" value="NMN98726.1"/>
    <property type="molecule type" value="Genomic_DNA"/>
</dbReference>
<accession>A0A848KLK9</accession>
<dbReference type="SMART" id="SM00822">
    <property type="entry name" value="PKS_KR"/>
    <property type="match status" value="1"/>
</dbReference>
<proteinExistence type="inferred from homology"/>
<feature type="domain" description="Ketoreductase" evidence="4">
    <location>
        <begin position="41"/>
        <end position="225"/>
    </location>
</feature>
<dbReference type="Gene3D" id="3.40.50.720">
    <property type="entry name" value="NAD(P)-binding Rossmann-like Domain"/>
    <property type="match status" value="1"/>
</dbReference>
<evidence type="ECO:0000256" key="2">
    <source>
        <dbReference type="ARBA" id="ARBA00023002"/>
    </source>
</evidence>
<dbReference type="InterPro" id="IPR020904">
    <property type="entry name" value="Sc_DH/Rdtase_CS"/>
</dbReference>
<protein>
    <submittedName>
        <fullName evidence="5">SDR family NAD(P)-dependent oxidoreductase</fullName>
    </submittedName>
</protein>
<dbReference type="PANTHER" id="PTHR43669">
    <property type="entry name" value="5-KETO-D-GLUCONATE 5-REDUCTASE"/>
    <property type="match status" value="1"/>
</dbReference>
<evidence type="ECO:0000256" key="3">
    <source>
        <dbReference type="SAM" id="MobiDB-lite"/>
    </source>
</evidence>
<dbReference type="PANTHER" id="PTHR43669:SF6">
    <property type="entry name" value="DECAPRENYLPHOSPHORYL-2-KETO-BETA-D-ERYTHRO-PENTOSE REDUCTASE"/>
    <property type="match status" value="1"/>
</dbReference>
<comment type="similarity">
    <text evidence="1">Belongs to the short-chain dehydrogenases/reductases (SDR) family.</text>
</comment>
<dbReference type="InterPro" id="IPR002347">
    <property type="entry name" value="SDR_fam"/>
</dbReference>
<sequence>MAFGNEFERGRHQLQGGARHSTTVIEDTDRVAFGSSKLAPGAVLLLGGRSEIGLEVADRLAPGRVVILAARRSDDLAKETQRLLDRGATEVHCVEFDADEVAGHEAVLSAITAGYGPIGIAILAFGILGNQDKAEQDAAHAVAVVHTDFVAQLSALTTLTNLLRAQGDGQIVVFSSIAGVRVRRANYVYGSAKAGLDGFANGLADALVGSGVHLLLVRPGFVIGKMTEGMSPAPFPVTPDQVGDAVVHGLQRRSRSVWVPKVLQPLSYAMRLTPRAVWRRMPR</sequence>
<dbReference type="GO" id="GO:0016491">
    <property type="term" value="F:oxidoreductase activity"/>
    <property type="evidence" value="ECO:0007669"/>
    <property type="project" value="UniProtKB-KW"/>
</dbReference>
<gene>
    <name evidence="5" type="ORF">FGL95_27205</name>
</gene>
<evidence type="ECO:0000313" key="5">
    <source>
        <dbReference type="EMBL" id="NMN98726.1"/>
    </source>
</evidence>
<name>A0A848KLK9_9NOCA</name>
<comment type="caution">
    <text evidence="5">The sequence shown here is derived from an EMBL/GenBank/DDBJ whole genome shotgun (WGS) entry which is preliminary data.</text>
</comment>
<dbReference type="InterPro" id="IPR057326">
    <property type="entry name" value="KR_dom"/>
</dbReference>
<keyword evidence="2" id="KW-0560">Oxidoreductase</keyword>
<dbReference type="SUPFAM" id="SSF51735">
    <property type="entry name" value="NAD(P)-binding Rossmann-fold domains"/>
    <property type="match status" value="1"/>
</dbReference>
<organism evidence="5 6">
    <name type="scientific">Antrihabitans stalactiti</name>
    <dbReference type="NCBI Taxonomy" id="2584121"/>
    <lineage>
        <taxon>Bacteria</taxon>
        <taxon>Bacillati</taxon>
        <taxon>Actinomycetota</taxon>
        <taxon>Actinomycetes</taxon>
        <taxon>Mycobacteriales</taxon>
        <taxon>Nocardiaceae</taxon>
        <taxon>Antrihabitans</taxon>
    </lineage>
</organism>
<dbReference type="Proteomes" id="UP000535543">
    <property type="component" value="Unassembled WGS sequence"/>
</dbReference>
<evidence type="ECO:0000313" key="6">
    <source>
        <dbReference type="Proteomes" id="UP000535543"/>
    </source>
</evidence>
<dbReference type="Pfam" id="PF00106">
    <property type="entry name" value="adh_short"/>
    <property type="match status" value="1"/>
</dbReference>